<sequence length="60" mass="6239">MKTIFARLMKDESGATAIEYGLIAALISVALIGGATTLGEQLDTLFGNLSDEMTTATGNM</sequence>
<organism evidence="2">
    <name type="scientific">Rhizobium meliloti</name>
    <name type="common">Ensifer meliloti</name>
    <name type="synonym">Sinorhizobium meliloti</name>
    <dbReference type="NCBI Taxonomy" id="382"/>
    <lineage>
        <taxon>Bacteria</taxon>
        <taxon>Pseudomonadati</taxon>
        <taxon>Pseudomonadota</taxon>
        <taxon>Alphaproteobacteria</taxon>
        <taxon>Hyphomicrobiales</taxon>
        <taxon>Rhizobiaceae</taxon>
        <taxon>Sinorhizobium/Ensifer group</taxon>
        <taxon>Sinorhizobium</taxon>
    </lineage>
</organism>
<dbReference type="InterPro" id="IPR007047">
    <property type="entry name" value="Flp_Fap"/>
</dbReference>
<keyword evidence="1" id="KW-0812">Transmembrane</keyword>
<evidence type="ECO:0000256" key="1">
    <source>
        <dbReference type="SAM" id="Phobius"/>
    </source>
</evidence>
<keyword evidence="1" id="KW-0472">Membrane</keyword>
<proteinExistence type="predicted"/>
<gene>
    <name evidence="2" type="ORF">GHK45_29520</name>
</gene>
<comment type="caution">
    <text evidence="2">The sequence shown here is derived from an EMBL/GenBank/DDBJ whole genome shotgun (WGS) entry which is preliminary data.</text>
</comment>
<protein>
    <submittedName>
        <fullName evidence="2">Flp family type IVb pilin</fullName>
    </submittedName>
</protein>
<keyword evidence="1" id="KW-1133">Transmembrane helix</keyword>
<evidence type="ECO:0000313" key="2">
    <source>
        <dbReference type="EMBL" id="MQW07745.1"/>
    </source>
</evidence>
<dbReference type="AlphaFoldDB" id="A0A6A7ZYH8"/>
<dbReference type="RefSeq" id="WP_153318854.1">
    <property type="nucleotide sequence ID" value="NZ_CP136291.1"/>
</dbReference>
<dbReference type="Pfam" id="PF04964">
    <property type="entry name" value="Flp_Fap"/>
    <property type="match status" value="1"/>
</dbReference>
<dbReference type="EMBL" id="WISP01000190">
    <property type="protein sequence ID" value="MQW07745.1"/>
    <property type="molecule type" value="Genomic_DNA"/>
</dbReference>
<accession>A0A6A7ZYH8</accession>
<feature type="transmembrane region" description="Helical" evidence="1">
    <location>
        <begin position="20"/>
        <end position="39"/>
    </location>
</feature>
<reference evidence="2" key="1">
    <citation type="journal article" date="2013" name="Genome Biol.">
        <title>Comparative genomics of the core and accessory genomes of 48 Sinorhizobium strains comprising five genospecies.</title>
        <authorList>
            <person name="Sugawara M."/>
            <person name="Epstein B."/>
            <person name="Badgley B.D."/>
            <person name="Unno T."/>
            <person name="Xu L."/>
            <person name="Reese J."/>
            <person name="Gyaneshwar P."/>
            <person name="Denny R."/>
            <person name="Mudge J."/>
            <person name="Bharti A.K."/>
            <person name="Farmer A.D."/>
            <person name="May G.D."/>
            <person name="Woodward J.E."/>
            <person name="Medigue C."/>
            <person name="Vallenet D."/>
            <person name="Lajus A."/>
            <person name="Rouy Z."/>
            <person name="Martinez-Vaz B."/>
            <person name="Tiffin P."/>
            <person name="Young N.D."/>
            <person name="Sadowsky M.J."/>
        </authorList>
    </citation>
    <scope>NUCLEOTIDE SEQUENCE</scope>
    <source>
        <strain evidence="2">M30</strain>
    </source>
</reference>
<name>A0A6A7ZYH8_RHIML</name>